<evidence type="ECO:0000313" key="2">
    <source>
        <dbReference type="Proteomes" id="UP001163266"/>
    </source>
</evidence>
<accession>A0ABY6MWI4</accession>
<evidence type="ECO:0000313" key="1">
    <source>
        <dbReference type="EMBL" id="UZD56365.1"/>
    </source>
</evidence>
<dbReference type="CDD" id="cd00565">
    <property type="entry name" value="Ubl_ThiS"/>
    <property type="match status" value="1"/>
</dbReference>
<dbReference type="PANTHER" id="PTHR34472">
    <property type="entry name" value="SULFUR CARRIER PROTEIN THIS"/>
    <property type="match status" value="1"/>
</dbReference>
<dbReference type="RefSeq" id="WP_264894326.1">
    <property type="nucleotide sequence ID" value="NZ_CP110257.1"/>
</dbReference>
<dbReference type="SUPFAM" id="SSF54285">
    <property type="entry name" value="MoaD/ThiS"/>
    <property type="match status" value="1"/>
</dbReference>
<reference evidence="1" key="1">
    <citation type="submission" date="2022-10" db="EMBL/GenBank/DDBJ databases">
        <title>Complete genome sequence of Schlegelella aquatica LMG 23380.</title>
        <authorList>
            <person name="Musilova J."/>
            <person name="Kourilova X."/>
            <person name="Bezdicek M."/>
            <person name="Hermankova K."/>
            <person name="Obruca S."/>
            <person name="Sedlar K."/>
        </authorList>
    </citation>
    <scope>NUCLEOTIDE SEQUENCE</scope>
    <source>
        <strain evidence="1">LMG 23380</strain>
    </source>
</reference>
<proteinExistence type="predicted"/>
<sequence length="86" mass="8803">MTPLGTLPTQAYVDAHAHGAIAVTVNGAPRHVPPGTTLAQLVERLGRTPASVATSINGRFVARESRSAVTLQAGDEVACFEPIVGG</sequence>
<gene>
    <name evidence="1" type="primary">thiS</name>
    <name evidence="1" type="ORF">OMP39_07330</name>
</gene>
<dbReference type="InterPro" id="IPR012675">
    <property type="entry name" value="Beta-grasp_dom_sf"/>
</dbReference>
<name>A0ABY6MWI4_9BURK</name>
<dbReference type="EMBL" id="CP110257">
    <property type="protein sequence ID" value="UZD56365.1"/>
    <property type="molecule type" value="Genomic_DNA"/>
</dbReference>
<dbReference type="Proteomes" id="UP001163266">
    <property type="component" value="Chromosome"/>
</dbReference>
<protein>
    <submittedName>
        <fullName evidence="1">Sulfur carrier protein ThiS</fullName>
    </submittedName>
</protein>
<keyword evidence="2" id="KW-1185">Reference proteome</keyword>
<dbReference type="Pfam" id="PF02597">
    <property type="entry name" value="ThiS"/>
    <property type="match status" value="1"/>
</dbReference>
<dbReference type="InterPro" id="IPR016155">
    <property type="entry name" value="Mopterin_synth/thiamin_S_b"/>
</dbReference>
<dbReference type="NCBIfam" id="TIGR01683">
    <property type="entry name" value="thiS"/>
    <property type="match status" value="1"/>
</dbReference>
<dbReference type="PANTHER" id="PTHR34472:SF1">
    <property type="entry name" value="SULFUR CARRIER PROTEIN THIS"/>
    <property type="match status" value="1"/>
</dbReference>
<dbReference type="InterPro" id="IPR010035">
    <property type="entry name" value="Thi_S"/>
</dbReference>
<dbReference type="Gene3D" id="3.10.20.30">
    <property type="match status" value="1"/>
</dbReference>
<dbReference type="InterPro" id="IPR003749">
    <property type="entry name" value="ThiS/MoaD-like"/>
</dbReference>
<organism evidence="1 2">
    <name type="scientific">Caldimonas aquatica</name>
    <dbReference type="NCBI Taxonomy" id="376175"/>
    <lineage>
        <taxon>Bacteria</taxon>
        <taxon>Pseudomonadati</taxon>
        <taxon>Pseudomonadota</taxon>
        <taxon>Betaproteobacteria</taxon>
        <taxon>Burkholderiales</taxon>
        <taxon>Sphaerotilaceae</taxon>
        <taxon>Caldimonas</taxon>
    </lineage>
</organism>